<organism evidence="2 3">
    <name type="scientific">Coregonus suidteri</name>
    <dbReference type="NCBI Taxonomy" id="861788"/>
    <lineage>
        <taxon>Eukaryota</taxon>
        <taxon>Metazoa</taxon>
        <taxon>Chordata</taxon>
        <taxon>Craniata</taxon>
        <taxon>Vertebrata</taxon>
        <taxon>Euteleostomi</taxon>
        <taxon>Actinopterygii</taxon>
        <taxon>Neopterygii</taxon>
        <taxon>Teleostei</taxon>
        <taxon>Protacanthopterygii</taxon>
        <taxon>Salmoniformes</taxon>
        <taxon>Salmonidae</taxon>
        <taxon>Coregoninae</taxon>
        <taxon>Coregonus</taxon>
    </lineage>
</organism>
<gene>
    <name evidence="2" type="ORF">J4Q44_G00234720</name>
</gene>
<dbReference type="AlphaFoldDB" id="A0AAN8QYP5"/>
<dbReference type="EMBL" id="JAGTTL010000021">
    <property type="protein sequence ID" value="KAK6306547.1"/>
    <property type="molecule type" value="Genomic_DNA"/>
</dbReference>
<evidence type="ECO:0000256" key="1">
    <source>
        <dbReference type="SAM" id="MobiDB-lite"/>
    </source>
</evidence>
<comment type="caution">
    <text evidence="2">The sequence shown here is derived from an EMBL/GenBank/DDBJ whole genome shotgun (WGS) entry which is preliminary data.</text>
</comment>
<accession>A0AAN8QYP5</accession>
<evidence type="ECO:0000313" key="2">
    <source>
        <dbReference type="EMBL" id="KAK6306547.1"/>
    </source>
</evidence>
<reference evidence="2 3" key="1">
    <citation type="submission" date="2021-04" db="EMBL/GenBank/DDBJ databases">
        <authorList>
            <person name="De Guttry C."/>
            <person name="Zahm M."/>
            <person name="Klopp C."/>
            <person name="Cabau C."/>
            <person name="Louis A."/>
            <person name="Berthelot C."/>
            <person name="Parey E."/>
            <person name="Roest Crollius H."/>
            <person name="Montfort J."/>
            <person name="Robinson-Rechavi M."/>
            <person name="Bucao C."/>
            <person name="Bouchez O."/>
            <person name="Gislard M."/>
            <person name="Lluch J."/>
            <person name="Milhes M."/>
            <person name="Lampietro C."/>
            <person name="Lopez Roques C."/>
            <person name="Donnadieu C."/>
            <person name="Braasch I."/>
            <person name="Desvignes T."/>
            <person name="Postlethwait J."/>
            <person name="Bobe J."/>
            <person name="Wedekind C."/>
            <person name="Guiguen Y."/>
        </authorList>
    </citation>
    <scope>NUCLEOTIDE SEQUENCE [LARGE SCALE GENOMIC DNA]</scope>
    <source>
        <strain evidence="2">Cs_M1</strain>
        <tissue evidence="2">Blood</tissue>
    </source>
</reference>
<name>A0AAN8QYP5_9TELE</name>
<dbReference type="Proteomes" id="UP001356427">
    <property type="component" value="Unassembled WGS sequence"/>
</dbReference>
<proteinExistence type="predicted"/>
<evidence type="ECO:0000313" key="3">
    <source>
        <dbReference type="Proteomes" id="UP001356427"/>
    </source>
</evidence>
<keyword evidence="3" id="KW-1185">Reference proteome</keyword>
<sequence length="146" mass="16425">MPTCLRRAGGGAAGFHQRPGPRKMREHLPPTLPKEAVGDWPQQAESGTLHGERDMLLRKLVEAEIDGVAVATQLTALNEAMGGVKKVSCTLRDLLRECHEQESRGKAYWGDWQTQKQKICILLQNSTTKRRKPPSLQCIWILKRTM</sequence>
<protein>
    <submittedName>
        <fullName evidence="2">Uncharacterized protein</fullName>
    </submittedName>
</protein>
<feature type="region of interest" description="Disordered" evidence="1">
    <location>
        <begin position="1"/>
        <end position="38"/>
    </location>
</feature>